<keyword evidence="3" id="KW-1185">Reference proteome</keyword>
<gene>
    <name evidence="2" type="ordered locus">RB1705</name>
</gene>
<accession>Q7UWY6</accession>
<evidence type="ECO:0000313" key="3">
    <source>
        <dbReference type="Proteomes" id="UP000001025"/>
    </source>
</evidence>
<dbReference type="HOGENOM" id="CLU_2119166_0_0_0"/>
<feature type="compositionally biased region" description="Pro residues" evidence="1">
    <location>
        <begin position="36"/>
        <end position="47"/>
    </location>
</feature>
<dbReference type="STRING" id="243090.RB1705"/>
<dbReference type="InParanoid" id="Q7UWY6"/>
<dbReference type="Proteomes" id="UP000001025">
    <property type="component" value="Chromosome"/>
</dbReference>
<evidence type="ECO:0000256" key="1">
    <source>
        <dbReference type="SAM" id="MobiDB-lite"/>
    </source>
</evidence>
<dbReference type="EMBL" id="BX294135">
    <property type="protein sequence ID" value="CAD72226.1"/>
    <property type="molecule type" value="Genomic_DNA"/>
</dbReference>
<proteinExistence type="predicted"/>
<dbReference type="KEGG" id="rba:RB1705"/>
<reference evidence="2 3" key="1">
    <citation type="journal article" date="2003" name="Proc. Natl. Acad. Sci. U.S.A.">
        <title>Complete genome sequence of the marine planctomycete Pirellula sp. strain 1.</title>
        <authorList>
            <person name="Gloeckner F.O."/>
            <person name="Kube M."/>
            <person name="Bauer M."/>
            <person name="Teeling H."/>
            <person name="Lombardot T."/>
            <person name="Ludwig W."/>
            <person name="Gade D."/>
            <person name="Beck A."/>
            <person name="Borzym K."/>
            <person name="Heitmann K."/>
            <person name="Rabus R."/>
            <person name="Schlesner H."/>
            <person name="Amann R."/>
            <person name="Reinhardt R."/>
        </authorList>
    </citation>
    <scope>NUCLEOTIDE SEQUENCE [LARGE SCALE GENOMIC DNA]</scope>
    <source>
        <strain evidence="3">DSM 10527 / NCIMB 13988 / SH1</strain>
    </source>
</reference>
<name>Q7UWY6_RHOBA</name>
<protein>
    <submittedName>
        <fullName evidence="2">Uncharacterized protein</fullName>
    </submittedName>
</protein>
<dbReference type="EnsemblBacteria" id="CAD72226">
    <property type="protein sequence ID" value="CAD72226"/>
    <property type="gene ID" value="RB1705"/>
</dbReference>
<sequence length="114" mass="13187">MWKRLPTDFPRVTKLALPTLKRLRHDLGPRTSRDFPTPPDDLSPCRPPRSKTSLNLFDLFASKPRICPNVVREHITRRHSSLRRIAATLAARFVARVNKIHEGGLRNRYVVDAR</sequence>
<feature type="region of interest" description="Disordered" evidence="1">
    <location>
        <begin position="24"/>
        <end position="47"/>
    </location>
</feature>
<evidence type="ECO:0000313" key="2">
    <source>
        <dbReference type="EMBL" id="CAD72226.1"/>
    </source>
</evidence>
<dbReference type="AlphaFoldDB" id="Q7UWY6"/>
<organism evidence="2 3">
    <name type="scientific">Rhodopirellula baltica (strain DSM 10527 / NCIMB 13988 / SH1)</name>
    <dbReference type="NCBI Taxonomy" id="243090"/>
    <lineage>
        <taxon>Bacteria</taxon>
        <taxon>Pseudomonadati</taxon>
        <taxon>Planctomycetota</taxon>
        <taxon>Planctomycetia</taxon>
        <taxon>Pirellulales</taxon>
        <taxon>Pirellulaceae</taxon>
        <taxon>Rhodopirellula</taxon>
    </lineage>
</organism>